<dbReference type="InterPro" id="IPR008921">
    <property type="entry name" value="DNA_pol3_clamp-load_cplx_C"/>
</dbReference>
<dbReference type="EMBL" id="JAXCGZ010013269">
    <property type="protein sequence ID" value="KAK7073039.1"/>
    <property type="molecule type" value="Genomic_DNA"/>
</dbReference>
<protein>
    <recommendedName>
        <fullName evidence="3 12">Replication factor C subunit 1</fullName>
    </recommendedName>
</protein>
<dbReference type="Gene3D" id="1.10.8.60">
    <property type="match status" value="1"/>
</dbReference>
<accession>A0AAN8X6Q1</accession>
<dbReference type="GO" id="GO:0003689">
    <property type="term" value="F:DNA clamp loader activity"/>
    <property type="evidence" value="ECO:0007669"/>
    <property type="project" value="UniProtKB-UniRule"/>
</dbReference>
<dbReference type="FunFam" id="3.40.50.300:FF:000395">
    <property type="entry name" value="Replication factor C subunit 1"/>
    <property type="match status" value="1"/>
</dbReference>
<evidence type="ECO:0000256" key="2">
    <source>
        <dbReference type="ARBA" id="ARBA00006116"/>
    </source>
</evidence>
<dbReference type="GO" id="GO:0005634">
    <property type="term" value="C:nucleus"/>
    <property type="evidence" value="ECO:0007669"/>
    <property type="project" value="UniProtKB-SubCell"/>
</dbReference>
<keyword evidence="6 12" id="KW-0547">Nucleotide-binding</keyword>
<evidence type="ECO:0000256" key="1">
    <source>
        <dbReference type="ARBA" id="ARBA00004123"/>
    </source>
</evidence>
<keyword evidence="5 12" id="KW-0235">DNA replication</keyword>
<dbReference type="PIRSF" id="PIRSF036578">
    <property type="entry name" value="RFC1"/>
    <property type="match status" value="1"/>
</dbReference>
<proteinExistence type="inferred from homology"/>
<dbReference type="InterPro" id="IPR001357">
    <property type="entry name" value="BRCT_dom"/>
</dbReference>
<dbReference type="GO" id="GO:0006281">
    <property type="term" value="P:DNA repair"/>
    <property type="evidence" value="ECO:0007669"/>
    <property type="project" value="InterPro"/>
</dbReference>
<dbReference type="InterPro" id="IPR027417">
    <property type="entry name" value="P-loop_NTPase"/>
</dbReference>
<keyword evidence="16" id="KW-1185">Reference proteome</keyword>
<feature type="compositionally biased region" description="Basic and acidic residues" evidence="13">
    <location>
        <begin position="334"/>
        <end position="348"/>
    </location>
</feature>
<evidence type="ECO:0000256" key="9">
    <source>
        <dbReference type="ARBA" id="ARBA00023242"/>
    </source>
</evidence>
<dbReference type="InterPro" id="IPR003593">
    <property type="entry name" value="AAA+_ATPase"/>
</dbReference>
<feature type="region of interest" description="Disordered" evidence="13">
    <location>
        <begin position="34"/>
        <end position="123"/>
    </location>
</feature>
<evidence type="ECO:0000256" key="7">
    <source>
        <dbReference type="ARBA" id="ARBA00022840"/>
    </source>
</evidence>
<evidence type="ECO:0000256" key="10">
    <source>
        <dbReference type="ARBA" id="ARBA00054501"/>
    </source>
</evidence>
<feature type="compositionally biased region" description="Polar residues" evidence="13">
    <location>
        <begin position="162"/>
        <end position="176"/>
    </location>
</feature>
<dbReference type="InterPro" id="IPR047854">
    <property type="entry name" value="RFC_lid"/>
</dbReference>
<dbReference type="Proteomes" id="UP001381693">
    <property type="component" value="Unassembled WGS sequence"/>
</dbReference>
<evidence type="ECO:0000259" key="14">
    <source>
        <dbReference type="PROSITE" id="PS50172"/>
    </source>
</evidence>
<feature type="compositionally biased region" description="Acidic residues" evidence="13">
    <location>
        <begin position="1102"/>
        <end position="1118"/>
    </location>
</feature>
<comment type="caution">
    <text evidence="15">The sequence shown here is derived from an EMBL/GenBank/DDBJ whole genome shotgun (WGS) entry which is preliminary data.</text>
</comment>
<dbReference type="FunFam" id="3.40.50.10190:FF:000001">
    <property type="entry name" value="Replication factor C subunit 1"/>
    <property type="match status" value="1"/>
</dbReference>
<evidence type="ECO:0000256" key="13">
    <source>
        <dbReference type="SAM" id="MobiDB-lite"/>
    </source>
</evidence>
<dbReference type="InterPro" id="IPR036420">
    <property type="entry name" value="BRCT_dom_sf"/>
</dbReference>
<feature type="domain" description="BRCT" evidence="14">
    <location>
        <begin position="389"/>
        <end position="467"/>
    </location>
</feature>
<dbReference type="PROSITE" id="PS50172">
    <property type="entry name" value="BRCT"/>
    <property type="match status" value="1"/>
</dbReference>
<dbReference type="Gene3D" id="3.40.50.10190">
    <property type="entry name" value="BRCT domain"/>
    <property type="match status" value="1"/>
</dbReference>
<keyword evidence="9 12" id="KW-0539">Nucleus</keyword>
<name>A0AAN8X6Q1_HALRR</name>
<dbReference type="CDD" id="cd18140">
    <property type="entry name" value="HLD_clamp_RFC"/>
    <property type="match status" value="1"/>
</dbReference>
<feature type="compositionally biased region" description="Basic and acidic residues" evidence="13">
    <location>
        <begin position="178"/>
        <end position="188"/>
    </location>
</feature>
<keyword evidence="8" id="KW-0238">DNA-binding</keyword>
<dbReference type="GO" id="GO:0003677">
    <property type="term" value="F:DNA binding"/>
    <property type="evidence" value="ECO:0007669"/>
    <property type="project" value="UniProtKB-KW"/>
</dbReference>
<dbReference type="FunFam" id="1.10.8.60:FF:000021">
    <property type="entry name" value="Replication factor C subunit 1"/>
    <property type="match status" value="1"/>
</dbReference>
<reference evidence="15 16" key="1">
    <citation type="submission" date="2023-11" db="EMBL/GenBank/DDBJ databases">
        <title>Halocaridina rubra genome assembly.</title>
        <authorList>
            <person name="Smith C."/>
        </authorList>
    </citation>
    <scope>NUCLEOTIDE SEQUENCE [LARGE SCALE GENOMIC DNA]</scope>
    <source>
        <strain evidence="15">EP-1</strain>
        <tissue evidence="15">Whole</tissue>
    </source>
</reference>
<dbReference type="PANTHER" id="PTHR23389">
    <property type="entry name" value="CHROMOSOME TRANSMISSION FIDELITY FACTOR 18"/>
    <property type="match status" value="1"/>
</dbReference>
<evidence type="ECO:0000256" key="12">
    <source>
        <dbReference type="PIRNR" id="PIRNR036578"/>
    </source>
</evidence>
<dbReference type="FunFam" id="1.20.272.10:FF:000005">
    <property type="entry name" value="Replication factor C subunit 1"/>
    <property type="match status" value="1"/>
</dbReference>
<evidence type="ECO:0000256" key="6">
    <source>
        <dbReference type="ARBA" id="ARBA00022741"/>
    </source>
</evidence>
<evidence type="ECO:0000313" key="16">
    <source>
        <dbReference type="Proteomes" id="UP001381693"/>
    </source>
</evidence>
<dbReference type="SUPFAM" id="SSF48019">
    <property type="entry name" value="post-AAA+ oligomerization domain-like"/>
    <property type="match status" value="1"/>
</dbReference>
<comment type="subunit">
    <text evidence="11">Large subunit of the RFC complex, an heteropentameric complex consisting of RFC1 and four small subunits RFC2, RFC3, RFC4 and RFC5; the RFC complex interacts with PCNA and the interaction involves RFC1.</text>
</comment>
<dbReference type="Pfam" id="PF08519">
    <property type="entry name" value="RFC1"/>
    <property type="match status" value="1"/>
</dbReference>
<keyword evidence="4" id="KW-0597">Phosphoprotein</keyword>
<feature type="region of interest" description="Disordered" evidence="13">
    <location>
        <begin position="467"/>
        <end position="585"/>
    </location>
</feature>
<keyword evidence="7 12" id="KW-0067">ATP-binding</keyword>
<evidence type="ECO:0000256" key="4">
    <source>
        <dbReference type="ARBA" id="ARBA00022553"/>
    </source>
</evidence>
<dbReference type="GO" id="GO:0005524">
    <property type="term" value="F:ATP binding"/>
    <property type="evidence" value="ECO:0007669"/>
    <property type="project" value="UniProtKB-UniRule"/>
</dbReference>
<dbReference type="SMART" id="SM00292">
    <property type="entry name" value="BRCT"/>
    <property type="match status" value="1"/>
</dbReference>
<dbReference type="SUPFAM" id="SSF52540">
    <property type="entry name" value="P-loop containing nucleoside triphosphate hydrolases"/>
    <property type="match status" value="1"/>
</dbReference>
<dbReference type="GO" id="GO:0016887">
    <property type="term" value="F:ATP hydrolysis activity"/>
    <property type="evidence" value="ECO:0007669"/>
    <property type="project" value="InterPro"/>
</dbReference>
<evidence type="ECO:0000313" key="15">
    <source>
        <dbReference type="EMBL" id="KAK7073039.1"/>
    </source>
</evidence>
<dbReference type="InterPro" id="IPR003959">
    <property type="entry name" value="ATPase_AAA_core"/>
</dbReference>
<gene>
    <name evidence="15" type="primary">RFC1</name>
    <name evidence="15" type="ORF">SK128_025007</name>
</gene>
<dbReference type="PANTHER" id="PTHR23389:SF6">
    <property type="entry name" value="REPLICATION FACTOR C SUBUNIT 1"/>
    <property type="match status" value="1"/>
</dbReference>
<dbReference type="InterPro" id="IPR012178">
    <property type="entry name" value="RFC1"/>
</dbReference>
<dbReference type="GO" id="GO:0006260">
    <property type="term" value="P:DNA replication"/>
    <property type="evidence" value="ECO:0007669"/>
    <property type="project" value="UniProtKB-KW"/>
</dbReference>
<comment type="similarity">
    <text evidence="2 12">Belongs to the activator 1 large subunit family.</text>
</comment>
<dbReference type="Pfam" id="PF00004">
    <property type="entry name" value="AAA"/>
    <property type="match status" value="1"/>
</dbReference>
<feature type="compositionally biased region" description="Low complexity" evidence="13">
    <location>
        <begin position="546"/>
        <end position="583"/>
    </location>
</feature>
<dbReference type="SMART" id="SM00382">
    <property type="entry name" value="AAA"/>
    <property type="match status" value="1"/>
</dbReference>
<feature type="compositionally biased region" description="Low complexity" evidence="13">
    <location>
        <begin position="517"/>
        <end position="532"/>
    </location>
</feature>
<dbReference type="GO" id="GO:0005663">
    <property type="term" value="C:DNA replication factor C complex"/>
    <property type="evidence" value="ECO:0007669"/>
    <property type="project" value="InterPro"/>
</dbReference>
<dbReference type="Pfam" id="PF00533">
    <property type="entry name" value="BRCT"/>
    <property type="match status" value="1"/>
</dbReference>
<dbReference type="AlphaFoldDB" id="A0AAN8X6Q1"/>
<evidence type="ECO:0000256" key="5">
    <source>
        <dbReference type="ARBA" id="ARBA00022705"/>
    </source>
</evidence>
<dbReference type="CDD" id="cd00009">
    <property type="entry name" value="AAA"/>
    <property type="match status" value="1"/>
</dbReference>
<feature type="compositionally biased region" description="Basic and acidic residues" evidence="13">
    <location>
        <begin position="213"/>
        <end position="266"/>
    </location>
</feature>
<dbReference type="InterPro" id="IPR013725">
    <property type="entry name" value="DNA_replication_fac_RFC1_C"/>
</dbReference>
<dbReference type="Gene3D" id="1.20.272.10">
    <property type="match status" value="1"/>
</dbReference>
<comment type="function">
    <text evidence="10">Subunit of the replication factor C (RFC) complex which acts during elongation of primed DNA templates by DNA polymerases delta and epsilon, and is necessary for ATP-dependent loading of proliferating cell nuclear antigen (PCNA) onto primed DNA. This subunit binds to the primer-template junction. Binds the PO-B transcription element as well as other GA rich DNA sequences. Can bind single- or double-stranded DNA.</text>
</comment>
<feature type="region of interest" description="Disordered" evidence="13">
    <location>
        <begin position="1090"/>
        <end position="1161"/>
    </location>
</feature>
<feature type="compositionally biased region" description="Basic and acidic residues" evidence="13">
    <location>
        <begin position="275"/>
        <end position="326"/>
    </location>
</feature>
<dbReference type="Pfam" id="PF25361">
    <property type="entry name" value="AAA_lid_RFC1"/>
    <property type="match status" value="1"/>
</dbReference>
<evidence type="ECO:0000256" key="8">
    <source>
        <dbReference type="ARBA" id="ARBA00023125"/>
    </source>
</evidence>
<sequence>MNVDLGIRGKVLNGALPPRDKLIMDIRNYFSPVGGKKLGKTSSARESKRKTVIIDSDEEEPFPSKRKQQKILVSDSDDDMFEPKKAQKTPPSKKEEKHKKKLLPKPPTEKLKPTSASDFFSKSTVVRKENTALIAKKKKIEEVVTVHSDDDFAATLEALDQQQKCSNKSKPTSNPVSHVEENPTHNDHSSSNVTSGNSKLASKLSALKHKTEKKSEAREGVSEWSLSRDRRLKDDDNKSQVEKKRKHLSESDKESRNERDSDANDLKHKKVKISPRKEEKSKITPKEEHLHSEINQVKKEKRTPDKEDKKEERERKYTPSKKESAKKQTGLKEAQAKEERITPKKAENASDADSTLQPEDKKKNSRAAYFKFLQRAGPSNPGSKPIPDGAPGCLQGMTFVVTGVLDSLDREETSELVKKYGGKVTTSVSRNTTYLVVGNEPGESKIKKAQQFGTKNIDEDGLLDLIRTLPGKGGHEENKSNNKGSASKKLKVFERDTKGTISAKDASPSNAEHKSKAFPSKAEPKSKASPSKVEPKLKASPNKAESTSSPVSLLSYSQTSSKSQVIGSPSSISSNSSTQPLSTQDLSDRSGELLMWVDKYKPASIKNIIGQQGDKSNVRKLLFWLQNWKKNQSGDKKLVRPSPWAKADDGAFFKCALLSGPPGVGKTTTAHLVCKEAGFDFVELNASDARSKKCLDEIVSKLLSNQSLAGFVKGKSANSLSENHALVMDEVDGMSGNEDRGGVQELIALIKKSRVPIIAMCNDRNHPKIRSLANHCFDLRFNKPRIEQIRGPMMSVCFREGIKINPDALDEIIMGANQDLRQIMHHLSMWSANEKNLVAEDMKKEAEKSKKNFKLGPWDVCKKVFTASDHKTMSIYDKSDLFFHDYSISPLFVQENFPKAVPHLAKGNRRVTMELLAKTAGSLADGDLVERAIRTRNSWSLLPVQAMYSSVLPGEYMSGHLSAQIEFPKWLGNNSRRNKFDRLMQELQMHMRLRISGSKLDVCMDYTEPLRNAITTPLAKQGSEGVHQAVEVMNTYHLLREDLDSIMELAQWPDSRDPMSNIDSKVKAAFTRAFNKESHMTPFAPVVFAKKKKGGSTGGDAYGDEEDGEDEDEDDEDDITKNAMIKVKKGGRKKDEAASSKGRGGATSKSSGSRGRGRGKK</sequence>
<organism evidence="15 16">
    <name type="scientific">Halocaridina rubra</name>
    <name type="common">Hawaiian red shrimp</name>
    <dbReference type="NCBI Taxonomy" id="373956"/>
    <lineage>
        <taxon>Eukaryota</taxon>
        <taxon>Metazoa</taxon>
        <taxon>Ecdysozoa</taxon>
        <taxon>Arthropoda</taxon>
        <taxon>Crustacea</taxon>
        <taxon>Multicrustacea</taxon>
        <taxon>Malacostraca</taxon>
        <taxon>Eumalacostraca</taxon>
        <taxon>Eucarida</taxon>
        <taxon>Decapoda</taxon>
        <taxon>Pleocyemata</taxon>
        <taxon>Caridea</taxon>
        <taxon>Atyoidea</taxon>
        <taxon>Atyidae</taxon>
        <taxon>Halocaridina</taxon>
    </lineage>
</organism>
<dbReference type="Gene3D" id="3.40.50.300">
    <property type="entry name" value="P-loop containing nucleotide triphosphate hydrolases"/>
    <property type="match status" value="1"/>
</dbReference>
<evidence type="ECO:0000256" key="11">
    <source>
        <dbReference type="ARBA" id="ARBA00064311"/>
    </source>
</evidence>
<evidence type="ECO:0000256" key="3">
    <source>
        <dbReference type="ARBA" id="ARBA00020401"/>
    </source>
</evidence>
<dbReference type="CDD" id="cd17752">
    <property type="entry name" value="BRCT_RFC1"/>
    <property type="match status" value="1"/>
</dbReference>
<feature type="region of interest" description="Disordered" evidence="13">
    <location>
        <begin position="162"/>
        <end position="390"/>
    </location>
</feature>
<comment type="subcellular location">
    <subcellularLocation>
        <location evidence="1 12">Nucleus</location>
    </subcellularLocation>
</comment>
<dbReference type="SUPFAM" id="SSF52113">
    <property type="entry name" value="BRCT domain"/>
    <property type="match status" value="1"/>
</dbReference>